<dbReference type="EMBL" id="CASHSV030000311">
    <property type="protein sequence ID" value="CAJ2656988.1"/>
    <property type="molecule type" value="Genomic_DNA"/>
</dbReference>
<name>A0ACB0KM91_TRIPR</name>
<accession>A0ACB0KM91</accession>
<organism evidence="1 2">
    <name type="scientific">Trifolium pratense</name>
    <name type="common">Red clover</name>
    <dbReference type="NCBI Taxonomy" id="57577"/>
    <lineage>
        <taxon>Eukaryota</taxon>
        <taxon>Viridiplantae</taxon>
        <taxon>Streptophyta</taxon>
        <taxon>Embryophyta</taxon>
        <taxon>Tracheophyta</taxon>
        <taxon>Spermatophyta</taxon>
        <taxon>Magnoliopsida</taxon>
        <taxon>eudicotyledons</taxon>
        <taxon>Gunneridae</taxon>
        <taxon>Pentapetalae</taxon>
        <taxon>rosids</taxon>
        <taxon>fabids</taxon>
        <taxon>Fabales</taxon>
        <taxon>Fabaceae</taxon>
        <taxon>Papilionoideae</taxon>
        <taxon>50 kb inversion clade</taxon>
        <taxon>NPAAA clade</taxon>
        <taxon>Hologalegina</taxon>
        <taxon>IRL clade</taxon>
        <taxon>Trifolieae</taxon>
        <taxon>Trifolium</taxon>
    </lineage>
</organism>
<proteinExistence type="predicted"/>
<gene>
    <name evidence="1" type="ORF">MILVUS5_LOCUS23631</name>
</gene>
<evidence type="ECO:0000313" key="1">
    <source>
        <dbReference type="EMBL" id="CAJ2656988.1"/>
    </source>
</evidence>
<comment type="caution">
    <text evidence="1">The sequence shown here is derived from an EMBL/GenBank/DDBJ whole genome shotgun (WGS) entry which is preliminary data.</text>
</comment>
<sequence length="246" mass="27798">MGQLARQVSSLQTQSGFCENTTDPRNESCSSINLRSREVSSQKVVENPKKDESKNGVVEKMRDGVVENRRENKKEEKNKEEKAYEEAKEPKAIKKPPELKELPPKWKYVFLGGDSRKPVIISDLLTPLEENDLLKEAEKVNDDLEWDLDGVVPIYCLYKVAKDEEPNPVVNPQKSSTSSLKASVKKDSKKSPSRSSKKERTNLKTKGEDLKSDSGSVKSLLIDINIAPLNEENKRSRVESKLKYPP</sequence>
<protein>
    <submittedName>
        <fullName evidence="1">Uncharacterized protein</fullName>
    </submittedName>
</protein>
<keyword evidence="2" id="KW-1185">Reference proteome</keyword>
<evidence type="ECO:0000313" key="2">
    <source>
        <dbReference type="Proteomes" id="UP001177021"/>
    </source>
</evidence>
<reference evidence="1" key="1">
    <citation type="submission" date="2023-10" db="EMBL/GenBank/DDBJ databases">
        <authorList>
            <person name="Rodriguez Cubillos JULIANA M."/>
            <person name="De Vega J."/>
        </authorList>
    </citation>
    <scope>NUCLEOTIDE SEQUENCE</scope>
</reference>
<dbReference type="Proteomes" id="UP001177021">
    <property type="component" value="Unassembled WGS sequence"/>
</dbReference>